<dbReference type="PROSITE" id="PS50206">
    <property type="entry name" value="RHODANESE_3"/>
    <property type="match status" value="1"/>
</dbReference>
<dbReference type="Pfam" id="PF00581">
    <property type="entry name" value="Rhodanese"/>
    <property type="match status" value="1"/>
</dbReference>
<keyword evidence="3" id="KW-1185">Reference proteome</keyword>
<comment type="caution">
    <text evidence="2">The sequence shown here is derived from an EMBL/GenBank/DDBJ whole genome shotgun (WGS) entry which is preliminary data.</text>
</comment>
<dbReference type="PANTHER" id="PTHR43031">
    <property type="entry name" value="FAD-DEPENDENT OXIDOREDUCTASE"/>
    <property type="match status" value="1"/>
</dbReference>
<dbReference type="SUPFAM" id="SSF52821">
    <property type="entry name" value="Rhodanese/Cell cycle control phosphatase"/>
    <property type="match status" value="1"/>
</dbReference>
<accession>A0ABW4E694</accession>
<dbReference type="EMBL" id="JBHTON010000021">
    <property type="protein sequence ID" value="MFD1485144.1"/>
    <property type="molecule type" value="Genomic_DNA"/>
</dbReference>
<evidence type="ECO:0000259" key="1">
    <source>
        <dbReference type="PROSITE" id="PS50206"/>
    </source>
</evidence>
<feature type="domain" description="Rhodanese" evidence="1">
    <location>
        <begin position="25"/>
        <end position="102"/>
    </location>
</feature>
<proteinExistence type="predicted"/>
<evidence type="ECO:0000313" key="2">
    <source>
        <dbReference type="EMBL" id="MFD1485144.1"/>
    </source>
</evidence>
<dbReference type="Gene3D" id="3.40.250.10">
    <property type="entry name" value="Rhodanese-like domain"/>
    <property type="match status" value="1"/>
</dbReference>
<dbReference type="PANTHER" id="PTHR43031:SF17">
    <property type="entry name" value="SULFURTRANSFERASE YTWF-RELATED"/>
    <property type="match status" value="1"/>
</dbReference>
<reference evidence="3" key="1">
    <citation type="journal article" date="2019" name="Int. J. Syst. Evol. Microbiol.">
        <title>The Global Catalogue of Microorganisms (GCM) 10K type strain sequencing project: providing services to taxonomists for standard genome sequencing and annotation.</title>
        <authorList>
            <consortium name="The Broad Institute Genomics Platform"/>
            <consortium name="The Broad Institute Genome Sequencing Center for Infectious Disease"/>
            <person name="Wu L."/>
            <person name="Ma J."/>
        </authorList>
    </citation>
    <scope>NUCLEOTIDE SEQUENCE [LARGE SCALE GENOMIC DNA]</scope>
    <source>
        <strain evidence="3">CCM 8903</strain>
    </source>
</reference>
<dbReference type="InterPro" id="IPR036873">
    <property type="entry name" value="Rhodanese-like_dom_sf"/>
</dbReference>
<dbReference type="InterPro" id="IPR001763">
    <property type="entry name" value="Rhodanese-like_dom"/>
</dbReference>
<dbReference type="Proteomes" id="UP001597252">
    <property type="component" value="Unassembled WGS sequence"/>
</dbReference>
<gene>
    <name evidence="2" type="ORF">ACFQ5J_07870</name>
</gene>
<dbReference type="CDD" id="cd00158">
    <property type="entry name" value="RHOD"/>
    <property type="match status" value="1"/>
</dbReference>
<evidence type="ECO:0000313" key="3">
    <source>
        <dbReference type="Proteomes" id="UP001597252"/>
    </source>
</evidence>
<sequence>MFGFTRIPSITTTTLAQRLQQHLGQLIDVREPTEYRAGHIAGAKNVPLSRIDQYTPKNPSDLYVICRSGARSKRAAKALSKRGIAVTNVAGGMLAWTGRTVR</sequence>
<organism evidence="2 3">
    <name type="scientific">Lacticaseibacillus baoqingensis</name>
    <dbReference type="NCBI Taxonomy" id="2486013"/>
    <lineage>
        <taxon>Bacteria</taxon>
        <taxon>Bacillati</taxon>
        <taxon>Bacillota</taxon>
        <taxon>Bacilli</taxon>
        <taxon>Lactobacillales</taxon>
        <taxon>Lactobacillaceae</taxon>
        <taxon>Lacticaseibacillus</taxon>
    </lineage>
</organism>
<dbReference type="InterPro" id="IPR050229">
    <property type="entry name" value="GlpE_sulfurtransferase"/>
</dbReference>
<name>A0ABW4E694_9LACO</name>
<protein>
    <submittedName>
        <fullName evidence="2">Rhodanese-like domain-containing protein</fullName>
    </submittedName>
</protein>
<dbReference type="RefSeq" id="WP_125753974.1">
    <property type="nucleotide sequence ID" value="NZ_JBHTON010000021.1"/>
</dbReference>
<dbReference type="SMART" id="SM00450">
    <property type="entry name" value="RHOD"/>
    <property type="match status" value="1"/>
</dbReference>